<protein>
    <submittedName>
        <fullName evidence="1">Uncharacterized protein</fullName>
    </submittedName>
</protein>
<sequence>MSTVLAEDQATVFFFLFFFDGHGALNDNAFLWCSLSNAETRPDVSVYFPLSLAAEAQVRAAPSAPFEGCVAPGNIGTHTAISEVCSPSTGGDSWDAL</sequence>
<evidence type="ECO:0000313" key="1">
    <source>
        <dbReference type="EMBL" id="MXU87639.1"/>
    </source>
</evidence>
<dbReference type="AlphaFoldDB" id="A0A6B0U558"/>
<reference evidence="1" key="1">
    <citation type="submission" date="2019-12" db="EMBL/GenBank/DDBJ databases">
        <title>An insight into the sialome of adult female Ixodes ricinus ticks feeding for 6 days.</title>
        <authorList>
            <person name="Perner J."/>
            <person name="Ribeiro J.M.C."/>
        </authorList>
    </citation>
    <scope>NUCLEOTIDE SEQUENCE</scope>
    <source>
        <strain evidence="1">Semi-engorged</strain>
        <tissue evidence="1">Salivary glands</tissue>
    </source>
</reference>
<proteinExistence type="predicted"/>
<dbReference type="EMBL" id="GIFC01005556">
    <property type="protein sequence ID" value="MXU87639.1"/>
    <property type="molecule type" value="Transcribed_RNA"/>
</dbReference>
<accession>A0A6B0U558</accession>
<name>A0A6B0U558_IXORI</name>
<organism evidence="1">
    <name type="scientific">Ixodes ricinus</name>
    <name type="common">Common tick</name>
    <name type="synonym">Acarus ricinus</name>
    <dbReference type="NCBI Taxonomy" id="34613"/>
    <lineage>
        <taxon>Eukaryota</taxon>
        <taxon>Metazoa</taxon>
        <taxon>Ecdysozoa</taxon>
        <taxon>Arthropoda</taxon>
        <taxon>Chelicerata</taxon>
        <taxon>Arachnida</taxon>
        <taxon>Acari</taxon>
        <taxon>Parasitiformes</taxon>
        <taxon>Ixodida</taxon>
        <taxon>Ixodoidea</taxon>
        <taxon>Ixodidae</taxon>
        <taxon>Ixodinae</taxon>
        <taxon>Ixodes</taxon>
    </lineage>
</organism>